<reference evidence="1" key="1">
    <citation type="journal article" date="2020" name="Nature">
        <title>Giant virus diversity and host interactions through global metagenomics.</title>
        <authorList>
            <person name="Schulz F."/>
            <person name="Roux S."/>
            <person name="Paez-Espino D."/>
            <person name="Jungbluth S."/>
            <person name="Walsh D.A."/>
            <person name="Denef V.J."/>
            <person name="McMahon K.D."/>
            <person name="Konstantinidis K.T."/>
            <person name="Eloe-Fadrosh E.A."/>
            <person name="Kyrpides N.C."/>
            <person name="Woyke T."/>
        </authorList>
    </citation>
    <scope>NUCLEOTIDE SEQUENCE</scope>
    <source>
        <strain evidence="1">GVMAG-M-3300025695-21</strain>
    </source>
</reference>
<dbReference type="EMBL" id="MN740297">
    <property type="protein sequence ID" value="QHT98842.1"/>
    <property type="molecule type" value="Genomic_DNA"/>
</dbReference>
<organism evidence="1">
    <name type="scientific">viral metagenome</name>
    <dbReference type="NCBI Taxonomy" id="1070528"/>
    <lineage>
        <taxon>unclassified sequences</taxon>
        <taxon>metagenomes</taxon>
        <taxon>organismal metagenomes</taxon>
    </lineage>
</organism>
<accession>A0A6C0J0J4</accession>
<dbReference type="AlphaFoldDB" id="A0A6C0J0J4"/>
<proteinExistence type="predicted"/>
<evidence type="ECO:0000313" key="1">
    <source>
        <dbReference type="EMBL" id="QHT98842.1"/>
    </source>
</evidence>
<protein>
    <submittedName>
        <fullName evidence="1">Uncharacterized protein</fullName>
    </submittedName>
</protein>
<sequence>MNNNNNCPSKMSDGRSFTDYRPRCSVNAELFDNVSKNNQIKSSYESRMFLQRNADNIIDANRENAVFKLAPCAPCKRDFNDAGTMHPERYIVKCDATSCYRQEINPSGLGDGRSY</sequence>
<name>A0A6C0J0J4_9ZZZZ</name>